<dbReference type="EMBL" id="LKEB01000039">
    <property type="protein sequence ID" value="ROW07169.1"/>
    <property type="molecule type" value="Genomic_DNA"/>
</dbReference>
<proteinExistence type="predicted"/>
<dbReference type="Gene3D" id="1.25.40.20">
    <property type="entry name" value="Ankyrin repeat-containing domain"/>
    <property type="match status" value="2"/>
</dbReference>
<keyword evidence="2 3" id="KW-0040">ANK repeat</keyword>
<dbReference type="InterPro" id="IPR036770">
    <property type="entry name" value="Ankyrin_rpt-contain_sf"/>
</dbReference>
<gene>
    <name evidence="5" type="ORF">VPNG_07330</name>
</gene>
<dbReference type="PROSITE" id="PS50088">
    <property type="entry name" value="ANK_REPEAT"/>
    <property type="match status" value="2"/>
</dbReference>
<protein>
    <submittedName>
        <fullName evidence="5">Uncharacterized protein</fullName>
    </submittedName>
</protein>
<dbReference type="Proteomes" id="UP000285146">
    <property type="component" value="Unassembled WGS sequence"/>
</dbReference>
<sequence length="698" mass="78686">MAALERRNLECARLLIEHCDVNRLMYERVQLLDDLSSTTNFFHFVEAFLEYDELHHQALALFMGHGADVDMRLFRPFAQFQFQIYSRWNMLFSKNHIPKEWHISVLEWCFYLNRPLYRRLRHYSRTEATRLTRAGVLGALEHGLQSLRDYLTCTRPFNLGAQERYLQLILAEQFSTRNDYESKEIMMDPHVTLVLLEHGVDPTFSLLEHAPNIMSGVVRQIHLAQEFGTGQALEIWMSIVKIFVEKGVSLDPEALNTAVQERNISLLHYLVSCTANINDVGCTALAEAARLDDFEAVDLLLRAGVDINSYVGRDQDCGNYLTVLAFAVGHTTSVGPYAGYSASYKMMKYLIENGAKLLALRGDWHPCHFLRFLVQKSPAHFELAEKVRYITEHFIDFQHPDVPSDGLLEACFRNPDFGADIADNERQKVVQIFDYLRQKGARVYPGATLAQLIQVEGSQQLIQELILAGADIHAYSGKDNLPMSPLQAAAFTGKERLVQQLLSMGAEIEREPLPKNAATALQWICYWPAITKEEISRKLRITRILLKHGADVNASNKYAGTEVPLLTPLQQAAAVGSLDVAMLLLSHGANINLRTHSHHCALDVAAEYGRLDMVQFLLNANAISGRPGNTGYDGAIEIAGSKGRFALVRLIEKHAETNSKLGIVNIFNPLQGHQGEDLHRRSESDAEPNEDHVVELEE</sequence>
<keyword evidence="1" id="KW-0677">Repeat</keyword>
<feature type="repeat" description="ANK" evidence="3">
    <location>
        <begin position="567"/>
        <end position="596"/>
    </location>
</feature>
<dbReference type="PANTHER" id="PTHR24123:SF33">
    <property type="entry name" value="PROTEIN HOS4"/>
    <property type="match status" value="1"/>
</dbReference>
<evidence type="ECO:0000256" key="1">
    <source>
        <dbReference type="ARBA" id="ARBA00022737"/>
    </source>
</evidence>
<dbReference type="AlphaFoldDB" id="A0A423WUW0"/>
<dbReference type="SMART" id="SM00248">
    <property type="entry name" value="ANK"/>
    <property type="match status" value="7"/>
</dbReference>
<evidence type="ECO:0000313" key="5">
    <source>
        <dbReference type="EMBL" id="ROW07169.1"/>
    </source>
</evidence>
<evidence type="ECO:0000256" key="4">
    <source>
        <dbReference type="SAM" id="MobiDB-lite"/>
    </source>
</evidence>
<feature type="region of interest" description="Disordered" evidence="4">
    <location>
        <begin position="674"/>
        <end position="698"/>
    </location>
</feature>
<evidence type="ECO:0000256" key="3">
    <source>
        <dbReference type="PROSITE-ProRule" id="PRU00023"/>
    </source>
</evidence>
<dbReference type="InParanoid" id="A0A423WUW0"/>
<evidence type="ECO:0000256" key="2">
    <source>
        <dbReference type="ARBA" id="ARBA00023043"/>
    </source>
</evidence>
<dbReference type="SUPFAM" id="SSF48403">
    <property type="entry name" value="Ankyrin repeat"/>
    <property type="match status" value="1"/>
</dbReference>
<name>A0A423WUW0_9PEZI</name>
<feature type="repeat" description="ANK" evidence="3">
    <location>
        <begin position="280"/>
        <end position="312"/>
    </location>
</feature>
<comment type="caution">
    <text evidence="5">The sequence shown here is derived from an EMBL/GenBank/DDBJ whole genome shotgun (WGS) entry which is preliminary data.</text>
</comment>
<accession>A0A423WUW0</accession>
<dbReference type="InterPro" id="IPR051165">
    <property type="entry name" value="Multifunctional_ANK_Repeat"/>
</dbReference>
<organism evidence="5 6">
    <name type="scientific">Cytospora leucostoma</name>
    <dbReference type="NCBI Taxonomy" id="1230097"/>
    <lineage>
        <taxon>Eukaryota</taxon>
        <taxon>Fungi</taxon>
        <taxon>Dikarya</taxon>
        <taxon>Ascomycota</taxon>
        <taxon>Pezizomycotina</taxon>
        <taxon>Sordariomycetes</taxon>
        <taxon>Sordariomycetidae</taxon>
        <taxon>Diaporthales</taxon>
        <taxon>Cytosporaceae</taxon>
        <taxon>Cytospora</taxon>
    </lineage>
</organism>
<evidence type="ECO:0000313" key="6">
    <source>
        <dbReference type="Proteomes" id="UP000285146"/>
    </source>
</evidence>
<reference evidence="5 6" key="1">
    <citation type="submission" date="2015-09" db="EMBL/GenBank/DDBJ databases">
        <title>Host preference determinants of Valsa canker pathogens revealed by comparative genomics.</title>
        <authorList>
            <person name="Yin Z."/>
            <person name="Huang L."/>
        </authorList>
    </citation>
    <scope>NUCLEOTIDE SEQUENCE [LARGE SCALE GENOMIC DNA]</scope>
    <source>
        <strain evidence="5 6">SXYLt</strain>
    </source>
</reference>
<keyword evidence="6" id="KW-1185">Reference proteome</keyword>
<dbReference type="PROSITE" id="PS50297">
    <property type="entry name" value="ANK_REP_REGION"/>
    <property type="match status" value="2"/>
</dbReference>
<dbReference type="Pfam" id="PF12796">
    <property type="entry name" value="Ank_2"/>
    <property type="match status" value="2"/>
</dbReference>
<dbReference type="STRING" id="1230097.A0A423WUW0"/>
<dbReference type="PANTHER" id="PTHR24123">
    <property type="entry name" value="ANKYRIN REPEAT-CONTAINING"/>
    <property type="match status" value="1"/>
</dbReference>
<dbReference type="OrthoDB" id="539213at2759"/>
<dbReference type="InterPro" id="IPR002110">
    <property type="entry name" value="Ankyrin_rpt"/>
</dbReference>